<protein>
    <submittedName>
        <fullName evidence="1">Uncharacterized protein</fullName>
    </submittedName>
</protein>
<name>A0A9Q1EP15_SYNKA</name>
<comment type="caution">
    <text evidence="1">The sequence shown here is derived from an EMBL/GenBank/DDBJ whole genome shotgun (WGS) entry which is preliminary data.</text>
</comment>
<keyword evidence="2" id="KW-1185">Reference proteome</keyword>
<dbReference type="EMBL" id="JAINUF010000014">
    <property type="protein sequence ID" value="KAJ8342258.1"/>
    <property type="molecule type" value="Genomic_DNA"/>
</dbReference>
<gene>
    <name evidence="1" type="ORF">SKAU_G00321860</name>
</gene>
<sequence length="156" mass="17629">MELSSEEILSPQTAEKLLSLLDESFVDVEGKAQPNKDVTALHASSDNQNKRKQRNELDDDINVWRCKLLKLECEKVEERAAVPENGVLVERLRERLECSGTNGRNVGAANGLGRLQILTLRQTLMMDSEEQNVVRVRTWVTGHCHCNSKEELTDDV</sequence>
<dbReference type="AlphaFoldDB" id="A0A9Q1EP15"/>
<organism evidence="1 2">
    <name type="scientific">Synaphobranchus kaupii</name>
    <name type="common">Kaup's arrowtooth eel</name>
    <dbReference type="NCBI Taxonomy" id="118154"/>
    <lineage>
        <taxon>Eukaryota</taxon>
        <taxon>Metazoa</taxon>
        <taxon>Chordata</taxon>
        <taxon>Craniata</taxon>
        <taxon>Vertebrata</taxon>
        <taxon>Euteleostomi</taxon>
        <taxon>Actinopterygii</taxon>
        <taxon>Neopterygii</taxon>
        <taxon>Teleostei</taxon>
        <taxon>Anguilliformes</taxon>
        <taxon>Synaphobranchidae</taxon>
        <taxon>Synaphobranchus</taxon>
    </lineage>
</organism>
<evidence type="ECO:0000313" key="2">
    <source>
        <dbReference type="Proteomes" id="UP001152622"/>
    </source>
</evidence>
<accession>A0A9Q1EP15</accession>
<evidence type="ECO:0000313" key="1">
    <source>
        <dbReference type="EMBL" id="KAJ8342258.1"/>
    </source>
</evidence>
<dbReference type="Proteomes" id="UP001152622">
    <property type="component" value="Chromosome 14"/>
</dbReference>
<reference evidence="1" key="1">
    <citation type="journal article" date="2023" name="Science">
        <title>Genome structures resolve the early diversification of teleost fishes.</title>
        <authorList>
            <person name="Parey E."/>
            <person name="Louis A."/>
            <person name="Montfort J."/>
            <person name="Bouchez O."/>
            <person name="Roques C."/>
            <person name="Iampietro C."/>
            <person name="Lluch J."/>
            <person name="Castinel A."/>
            <person name="Donnadieu C."/>
            <person name="Desvignes T."/>
            <person name="Floi Bucao C."/>
            <person name="Jouanno E."/>
            <person name="Wen M."/>
            <person name="Mejri S."/>
            <person name="Dirks R."/>
            <person name="Jansen H."/>
            <person name="Henkel C."/>
            <person name="Chen W.J."/>
            <person name="Zahm M."/>
            <person name="Cabau C."/>
            <person name="Klopp C."/>
            <person name="Thompson A.W."/>
            <person name="Robinson-Rechavi M."/>
            <person name="Braasch I."/>
            <person name="Lecointre G."/>
            <person name="Bobe J."/>
            <person name="Postlethwait J.H."/>
            <person name="Berthelot C."/>
            <person name="Roest Crollius H."/>
            <person name="Guiguen Y."/>
        </authorList>
    </citation>
    <scope>NUCLEOTIDE SEQUENCE</scope>
    <source>
        <strain evidence="1">WJC10195</strain>
    </source>
</reference>
<proteinExistence type="predicted"/>